<keyword evidence="3" id="KW-0963">Cytoplasm</keyword>
<keyword evidence="8" id="KW-0969">Cilium</keyword>
<sequence length="377" mass="43582">MKFYLDTHNPVVTECFKKMKWTAVGPKKDWNIYWATQKKCCTLFRGDQGYRMLANQMVNHFPNSSELCRKDLLLKNIRRYNRELKRDAAGTRRSDATDFFPTTFEMPKEYDLFLEEFTRGESKVWIMKPVGKCHGNGIFLVNRLSQVDRWSPAYRHTLDYRLTGAPEPYVISRYVTKPLLLYGKKCDMRLYVLVTSFRPLKAYLFNHGICRICTVPYTNRASEMENGFVHLTNASVQKQPGKVNKVTIGTLKEHLDRTRGKAATRALIADVRALIVHSLKAVQPVMFYDKHCFECYGYDVMVDRKLKPWLLEINSSPSLVATSELDRALKKELVGNVLRVVLPPDGVPNTAWNKRPSAKATENFQLLIDEEETRPPV</sequence>
<dbReference type="PANTHER" id="PTHR12241">
    <property type="entry name" value="TUBULIN POLYGLUTAMYLASE"/>
    <property type="match status" value="1"/>
</dbReference>
<proteinExistence type="inferred from homology"/>
<keyword evidence="7" id="KW-0067">ATP-binding</keyword>
<comment type="similarity">
    <text evidence="2">Belongs to the tubulin polyglutamylase family.</text>
</comment>
<dbReference type="Gene3D" id="3.30.470.20">
    <property type="entry name" value="ATP-grasp fold, B domain"/>
    <property type="match status" value="1"/>
</dbReference>
<dbReference type="GO" id="GO:0036064">
    <property type="term" value="C:ciliary basal body"/>
    <property type="evidence" value="ECO:0007669"/>
    <property type="project" value="TreeGrafter"/>
</dbReference>
<dbReference type="EMBL" id="GGMS01006125">
    <property type="protein sequence ID" value="MBY75328.1"/>
    <property type="molecule type" value="Transcribed_RNA"/>
</dbReference>
<dbReference type="GO" id="GO:0015631">
    <property type="term" value="F:tubulin binding"/>
    <property type="evidence" value="ECO:0007669"/>
    <property type="project" value="TreeGrafter"/>
</dbReference>
<dbReference type="SUPFAM" id="SSF56059">
    <property type="entry name" value="Glutathione synthetase ATP-binding domain-like"/>
    <property type="match status" value="1"/>
</dbReference>
<keyword evidence="10" id="KW-0966">Cell projection</keyword>
<evidence type="ECO:0000256" key="3">
    <source>
        <dbReference type="ARBA" id="ARBA00022490"/>
    </source>
</evidence>
<dbReference type="GO" id="GO:0005874">
    <property type="term" value="C:microtubule"/>
    <property type="evidence" value="ECO:0007669"/>
    <property type="project" value="UniProtKB-KW"/>
</dbReference>
<reference evidence="11" key="1">
    <citation type="submission" date="2018-04" db="EMBL/GenBank/DDBJ databases">
        <title>Transcriptome assembly of Sipha flava.</title>
        <authorList>
            <person name="Scully E.D."/>
            <person name="Geib S.M."/>
            <person name="Palmer N.A."/>
            <person name="Koch K."/>
            <person name="Bradshaw J."/>
            <person name="Heng-Moss T."/>
            <person name="Sarath G."/>
        </authorList>
    </citation>
    <scope>NUCLEOTIDE SEQUENCE</scope>
</reference>
<dbReference type="OrthoDB" id="202825at2759"/>
<evidence type="ECO:0000313" key="11">
    <source>
        <dbReference type="EMBL" id="MBY75328.1"/>
    </source>
</evidence>
<organism evidence="11">
    <name type="scientific">Sipha flava</name>
    <name type="common">yellow sugarcane aphid</name>
    <dbReference type="NCBI Taxonomy" id="143950"/>
    <lineage>
        <taxon>Eukaryota</taxon>
        <taxon>Metazoa</taxon>
        <taxon>Ecdysozoa</taxon>
        <taxon>Arthropoda</taxon>
        <taxon>Hexapoda</taxon>
        <taxon>Insecta</taxon>
        <taxon>Pterygota</taxon>
        <taxon>Neoptera</taxon>
        <taxon>Paraneoptera</taxon>
        <taxon>Hemiptera</taxon>
        <taxon>Sternorrhyncha</taxon>
        <taxon>Aphidomorpha</taxon>
        <taxon>Aphidoidea</taxon>
        <taxon>Aphididae</taxon>
        <taxon>Sipha</taxon>
    </lineage>
</organism>
<dbReference type="InterPro" id="IPR004344">
    <property type="entry name" value="TTL/TTLL_fam"/>
</dbReference>
<name>A0A2S2QC69_9HEMI</name>
<evidence type="ECO:0000256" key="10">
    <source>
        <dbReference type="ARBA" id="ARBA00023273"/>
    </source>
</evidence>
<dbReference type="AlphaFoldDB" id="A0A2S2QC69"/>
<evidence type="ECO:0000256" key="5">
    <source>
        <dbReference type="ARBA" id="ARBA00022701"/>
    </source>
</evidence>
<protein>
    <submittedName>
        <fullName evidence="11">Putative tubulin polyglutamylase TTLL1</fullName>
    </submittedName>
</protein>
<dbReference type="GO" id="GO:0000226">
    <property type="term" value="P:microtubule cytoskeleton organization"/>
    <property type="evidence" value="ECO:0007669"/>
    <property type="project" value="TreeGrafter"/>
</dbReference>
<evidence type="ECO:0000256" key="1">
    <source>
        <dbReference type="ARBA" id="ARBA00004120"/>
    </source>
</evidence>
<evidence type="ECO:0000256" key="4">
    <source>
        <dbReference type="ARBA" id="ARBA00022598"/>
    </source>
</evidence>
<evidence type="ECO:0000256" key="9">
    <source>
        <dbReference type="ARBA" id="ARBA00023212"/>
    </source>
</evidence>
<dbReference type="PROSITE" id="PS51221">
    <property type="entry name" value="TTL"/>
    <property type="match status" value="1"/>
</dbReference>
<keyword evidence="9" id="KW-0206">Cytoskeleton</keyword>
<evidence type="ECO:0000256" key="6">
    <source>
        <dbReference type="ARBA" id="ARBA00022741"/>
    </source>
</evidence>
<comment type="subcellular location">
    <subcellularLocation>
        <location evidence="1">Cytoplasm</location>
        <location evidence="1">Cytoskeleton</location>
        <location evidence="1">Cilium basal body</location>
    </subcellularLocation>
</comment>
<keyword evidence="6" id="KW-0547">Nucleotide-binding</keyword>
<evidence type="ECO:0000256" key="7">
    <source>
        <dbReference type="ARBA" id="ARBA00022840"/>
    </source>
</evidence>
<keyword evidence="4" id="KW-0436">Ligase</keyword>
<evidence type="ECO:0000256" key="2">
    <source>
        <dbReference type="ARBA" id="ARBA00006118"/>
    </source>
</evidence>
<dbReference type="Pfam" id="PF03133">
    <property type="entry name" value="TTL"/>
    <property type="match status" value="1"/>
</dbReference>
<gene>
    <name evidence="11" type="primary">TTLL1_0</name>
    <name evidence="11" type="ORF">g.153721</name>
</gene>
<dbReference type="GO" id="GO:0005524">
    <property type="term" value="F:ATP binding"/>
    <property type="evidence" value="ECO:0007669"/>
    <property type="project" value="UniProtKB-KW"/>
</dbReference>
<keyword evidence="5" id="KW-0493">Microtubule</keyword>
<dbReference type="PANTHER" id="PTHR12241:SF31">
    <property type="entry name" value="POLYGLUTAMYLASE COMPLEX SUBUNIT TTLL1"/>
    <property type="match status" value="1"/>
</dbReference>
<evidence type="ECO:0000256" key="8">
    <source>
        <dbReference type="ARBA" id="ARBA00023069"/>
    </source>
</evidence>
<accession>A0A2S2QC69</accession>
<dbReference type="GO" id="GO:0070740">
    <property type="term" value="F:tubulin-glutamic acid ligase activity"/>
    <property type="evidence" value="ECO:0007669"/>
    <property type="project" value="TreeGrafter"/>
</dbReference>